<reference evidence="5 6" key="1">
    <citation type="submission" date="2021-01" db="EMBL/GenBank/DDBJ databases">
        <title>Chryseolinea sp. Jin1 Genome sequencing and assembly.</title>
        <authorList>
            <person name="Kim I."/>
        </authorList>
    </citation>
    <scope>NUCLEOTIDE SEQUENCE [LARGE SCALE GENOMIC DNA]</scope>
    <source>
        <strain evidence="5 6">Jin1</strain>
    </source>
</reference>
<dbReference type="CDD" id="cd06170">
    <property type="entry name" value="LuxR_C_like"/>
    <property type="match status" value="1"/>
</dbReference>
<dbReference type="SMART" id="SM00421">
    <property type="entry name" value="HTH_LUXR"/>
    <property type="match status" value="1"/>
</dbReference>
<evidence type="ECO:0000313" key="5">
    <source>
        <dbReference type="EMBL" id="MBL0740940.1"/>
    </source>
</evidence>
<keyword evidence="6" id="KW-1185">Reference proteome</keyword>
<dbReference type="Gene3D" id="1.10.10.10">
    <property type="entry name" value="Winged helix-like DNA-binding domain superfamily/Winged helix DNA-binding domain"/>
    <property type="match status" value="1"/>
</dbReference>
<dbReference type="EMBL" id="JAERRB010000002">
    <property type="protein sequence ID" value="MBL0740940.1"/>
    <property type="molecule type" value="Genomic_DNA"/>
</dbReference>
<dbReference type="SUPFAM" id="SSF48452">
    <property type="entry name" value="TPR-like"/>
    <property type="match status" value="2"/>
</dbReference>
<dbReference type="InterPro" id="IPR000792">
    <property type="entry name" value="Tscrpt_reg_LuxR_C"/>
</dbReference>
<dbReference type="InterPro" id="IPR027417">
    <property type="entry name" value="P-loop_NTPase"/>
</dbReference>
<evidence type="ECO:0000256" key="1">
    <source>
        <dbReference type="ARBA" id="ARBA00023015"/>
    </source>
</evidence>
<dbReference type="Gene3D" id="3.40.50.300">
    <property type="entry name" value="P-loop containing nucleotide triphosphate hydrolases"/>
    <property type="match status" value="1"/>
</dbReference>
<proteinExistence type="predicted"/>
<feature type="domain" description="HTH luxR-type" evidence="4">
    <location>
        <begin position="799"/>
        <end position="864"/>
    </location>
</feature>
<evidence type="ECO:0000259" key="4">
    <source>
        <dbReference type="PROSITE" id="PS50043"/>
    </source>
</evidence>
<dbReference type="PRINTS" id="PR00038">
    <property type="entry name" value="HTHLUXR"/>
</dbReference>
<keyword evidence="3" id="KW-0804">Transcription</keyword>
<evidence type="ECO:0000256" key="3">
    <source>
        <dbReference type="ARBA" id="ARBA00023163"/>
    </source>
</evidence>
<dbReference type="InterPro" id="IPR016032">
    <property type="entry name" value="Sig_transdc_resp-reg_C-effctor"/>
</dbReference>
<dbReference type="PANTHER" id="PTHR44688">
    <property type="entry name" value="DNA-BINDING TRANSCRIPTIONAL ACTIVATOR DEVR_DOSR"/>
    <property type="match status" value="1"/>
</dbReference>
<dbReference type="SUPFAM" id="SSF52540">
    <property type="entry name" value="P-loop containing nucleoside triphosphate hydrolases"/>
    <property type="match status" value="1"/>
</dbReference>
<comment type="caution">
    <text evidence="5">The sequence shown here is derived from an EMBL/GenBank/DDBJ whole genome shotgun (WGS) entry which is preliminary data.</text>
</comment>
<keyword evidence="1" id="KW-0805">Transcription regulation</keyword>
<accession>A0ABS1KNA4</accession>
<name>A0ABS1KNA4_9BACT</name>
<dbReference type="SUPFAM" id="SSF46894">
    <property type="entry name" value="C-terminal effector domain of the bipartite response regulators"/>
    <property type="match status" value="1"/>
</dbReference>
<gene>
    <name evidence="5" type="ORF">JI741_06895</name>
</gene>
<dbReference type="PROSITE" id="PS00622">
    <property type="entry name" value="HTH_LUXR_1"/>
    <property type="match status" value="1"/>
</dbReference>
<dbReference type="InterPro" id="IPR041664">
    <property type="entry name" value="AAA_16"/>
</dbReference>
<sequence>MELVERTAYLDILADRYNTVTKGEGHTVFLAGEAGVGKTSLVNHFLQSLSGQVVVYSGACDSLFTPRPLGPLYDMGVQIGQHFLDLLRNEKDRALIFTAFVQELTAATTPVVLVMEDIHWADEATLDFIKFLARRITKFRCLFVLTLRDDEASNRLALKKFFGELPAPTFTKQLVQRLSREAVDQLALAKGYASGHDVYALTGGNPFYVTEVLASYSPGIPERVKDSILTVFFSKDETTRALWEFLSIMPSRVEFNKAALVEEEFPNGIDECIQSGVLVNKGNYLSFKHELYRLAIEESMSPYRRRSLHRRMLKLMLDCPVEFNNLSQVVHHARFADDSEAVARIAPQAAKEAAVLGAHLEASTLYLAAIEHTDAQSPQLVELYENHAYECYLTGQMTAAVASQERVLELWRERKVILKVGDTLRFLSRLWWFAGNRAQSVKLAREAIEVLDNGYPTRERALAYSNMAQLSMLADDPEETLLWGNKAIALATRMNDPEVLSHALNNVGCVLMKFDAEAEGEAKLSESLALALQHGFHEHAARAYTNLSYTFVLSRQHKKAAQVFDEGIKYCEARDLKSWIDYMQSERVKMLLDTGDWAESDALTSSLLSNPFHPPIVQIGALVTRARLKIRQGAFDEARVLLENGKRIAWLTDEAQRVVPVLSAILELCWISGDALPLNDVKKVEDSFFAQKNKSWHYSSWIYWLRKSGVPLPENKDVTFKGPLRLEVEGLWKEAADEWKQSGCVYEQALALMEGDEKHQREGLQLLDELGATATRDKLKTKLKEQGLRNIPRGPRESTRSNPALLTGRQVEILNLLEKGSPNKEIADRLFISPKTVDHHISAILSKLEVNSRAKAVVEARKLGILK</sequence>
<organism evidence="5 6">
    <name type="scientific">Chryseolinea lacunae</name>
    <dbReference type="NCBI Taxonomy" id="2801331"/>
    <lineage>
        <taxon>Bacteria</taxon>
        <taxon>Pseudomonadati</taxon>
        <taxon>Bacteroidota</taxon>
        <taxon>Cytophagia</taxon>
        <taxon>Cytophagales</taxon>
        <taxon>Fulvivirgaceae</taxon>
        <taxon>Chryseolinea</taxon>
    </lineage>
</organism>
<dbReference type="Proteomes" id="UP000613030">
    <property type="component" value="Unassembled WGS sequence"/>
</dbReference>
<evidence type="ECO:0000256" key="2">
    <source>
        <dbReference type="ARBA" id="ARBA00023125"/>
    </source>
</evidence>
<dbReference type="InterPro" id="IPR011990">
    <property type="entry name" value="TPR-like_helical_dom_sf"/>
</dbReference>
<keyword evidence="2" id="KW-0238">DNA-binding</keyword>
<dbReference type="Pfam" id="PF13191">
    <property type="entry name" value="AAA_16"/>
    <property type="match status" value="1"/>
</dbReference>
<evidence type="ECO:0000313" key="6">
    <source>
        <dbReference type="Proteomes" id="UP000613030"/>
    </source>
</evidence>
<dbReference type="RefSeq" id="WP_202008310.1">
    <property type="nucleotide sequence ID" value="NZ_JAERRB010000002.1"/>
</dbReference>
<dbReference type="PROSITE" id="PS50043">
    <property type="entry name" value="HTH_LUXR_2"/>
    <property type="match status" value="1"/>
</dbReference>
<protein>
    <submittedName>
        <fullName evidence="5">AAA family ATPase</fullName>
    </submittedName>
</protein>
<dbReference type="InterPro" id="IPR036388">
    <property type="entry name" value="WH-like_DNA-bd_sf"/>
</dbReference>
<dbReference type="Pfam" id="PF00196">
    <property type="entry name" value="GerE"/>
    <property type="match status" value="1"/>
</dbReference>
<dbReference type="Gene3D" id="1.25.40.10">
    <property type="entry name" value="Tetratricopeptide repeat domain"/>
    <property type="match status" value="1"/>
</dbReference>
<dbReference type="PANTHER" id="PTHR44688:SF16">
    <property type="entry name" value="DNA-BINDING TRANSCRIPTIONAL ACTIVATOR DEVR_DOSR"/>
    <property type="match status" value="1"/>
</dbReference>